<evidence type="ECO:0000256" key="6">
    <source>
        <dbReference type="PROSITE-ProRule" id="PRU00169"/>
    </source>
</evidence>
<dbReference type="InterPro" id="IPR039420">
    <property type="entry name" value="WalR-like"/>
</dbReference>
<keyword evidence="4 7" id="KW-0238">DNA-binding</keyword>
<feature type="modified residue" description="4-aspartylphosphate" evidence="6">
    <location>
        <position position="52"/>
    </location>
</feature>
<dbReference type="GO" id="GO:0005829">
    <property type="term" value="C:cytosol"/>
    <property type="evidence" value="ECO:0007669"/>
    <property type="project" value="TreeGrafter"/>
</dbReference>
<dbReference type="Pfam" id="PF00486">
    <property type="entry name" value="Trans_reg_C"/>
    <property type="match status" value="1"/>
</dbReference>
<evidence type="ECO:0000313" key="11">
    <source>
        <dbReference type="Proteomes" id="UP000184388"/>
    </source>
</evidence>
<dbReference type="CDD" id="cd17574">
    <property type="entry name" value="REC_OmpR"/>
    <property type="match status" value="1"/>
</dbReference>
<dbReference type="CDD" id="cd00383">
    <property type="entry name" value="trans_reg_C"/>
    <property type="match status" value="1"/>
</dbReference>
<dbReference type="GO" id="GO:0006355">
    <property type="term" value="P:regulation of DNA-templated transcription"/>
    <property type="evidence" value="ECO:0007669"/>
    <property type="project" value="InterPro"/>
</dbReference>
<dbReference type="InterPro" id="IPR011006">
    <property type="entry name" value="CheY-like_superfamily"/>
</dbReference>
<evidence type="ECO:0000256" key="3">
    <source>
        <dbReference type="ARBA" id="ARBA00023015"/>
    </source>
</evidence>
<dbReference type="PANTHER" id="PTHR48111">
    <property type="entry name" value="REGULATOR OF RPOS"/>
    <property type="match status" value="1"/>
</dbReference>
<dbReference type="InterPro" id="IPR016032">
    <property type="entry name" value="Sig_transdc_resp-reg_C-effctor"/>
</dbReference>
<protein>
    <submittedName>
        <fullName evidence="10">DNA-binding response regulator, OmpR family, contains REC and winged-helix (WHTH) domain</fullName>
    </submittedName>
</protein>
<dbReference type="RefSeq" id="WP_167390924.1">
    <property type="nucleotide sequence ID" value="NZ_FRBK01000050.1"/>
</dbReference>
<proteinExistence type="predicted"/>
<name>A0A9X8N9Q1_9ACTN</name>
<dbReference type="PROSITE" id="PS51755">
    <property type="entry name" value="OMPR_PHOB"/>
    <property type="match status" value="1"/>
</dbReference>
<evidence type="ECO:0000256" key="5">
    <source>
        <dbReference type="ARBA" id="ARBA00023163"/>
    </source>
</evidence>
<dbReference type="GO" id="GO:0000976">
    <property type="term" value="F:transcription cis-regulatory region binding"/>
    <property type="evidence" value="ECO:0007669"/>
    <property type="project" value="TreeGrafter"/>
</dbReference>
<evidence type="ECO:0000313" key="10">
    <source>
        <dbReference type="EMBL" id="SHN34922.1"/>
    </source>
</evidence>
<evidence type="ECO:0000256" key="7">
    <source>
        <dbReference type="PROSITE-ProRule" id="PRU01091"/>
    </source>
</evidence>
<dbReference type="SUPFAM" id="SSF46894">
    <property type="entry name" value="C-terminal effector domain of the bipartite response regulators"/>
    <property type="match status" value="1"/>
</dbReference>
<dbReference type="SMART" id="SM00862">
    <property type="entry name" value="Trans_reg_C"/>
    <property type="match status" value="1"/>
</dbReference>
<dbReference type="NCBIfam" id="NF041733">
    <property type="entry name" value="resp_reg_CseB"/>
    <property type="match status" value="1"/>
</dbReference>
<dbReference type="FunFam" id="1.10.10.10:FF:000018">
    <property type="entry name" value="DNA-binding response regulator ResD"/>
    <property type="match status" value="1"/>
</dbReference>
<keyword evidence="2" id="KW-0902">Two-component regulatory system</keyword>
<dbReference type="PROSITE" id="PS50110">
    <property type="entry name" value="RESPONSE_REGULATORY"/>
    <property type="match status" value="1"/>
</dbReference>
<sequence length="233" mass="26134">MTQLLLVEDDEVIRNTVRMALERYGYEVSVAEDGLTGLELFREQEPDLLLLDVMLPELDGIGLCRRVREFSLVPILMMSARGDALDVVSGLEAGADDYVVKPVESSVLVARIRSLLRRASFAPHPPVQDDGQPGPVPEPAALVFDEVEIDPGAMEVRRDGQPVSLTPTELRLLLELAAHPGVVLDRRTLLREVWEYTWDGDSRVVDLHIQRLRAKIGAERIETVRGFGYKMRR</sequence>
<feature type="DNA-binding region" description="OmpR/PhoB-type" evidence="7">
    <location>
        <begin position="139"/>
        <end position="233"/>
    </location>
</feature>
<evidence type="ECO:0000256" key="1">
    <source>
        <dbReference type="ARBA" id="ARBA00022553"/>
    </source>
</evidence>
<dbReference type="InterPro" id="IPR001867">
    <property type="entry name" value="OmpR/PhoB-type_DNA-bd"/>
</dbReference>
<dbReference type="SMART" id="SM00448">
    <property type="entry name" value="REC"/>
    <property type="match status" value="1"/>
</dbReference>
<evidence type="ECO:0000256" key="4">
    <source>
        <dbReference type="ARBA" id="ARBA00023125"/>
    </source>
</evidence>
<dbReference type="FunFam" id="3.40.50.2300:FF:000001">
    <property type="entry name" value="DNA-binding response regulator PhoB"/>
    <property type="match status" value="1"/>
</dbReference>
<dbReference type="InterPro" id="IPR001789">
    <property type="entry name" value="Sig_transdc_resp-reg_receiver"/>
</dbReference>
<dbReference type="AlphaFoldDB" id="A0A9X8N9Q1"/>
<evidence type="ECO:0000259" key="9">
    <source>
        <dbReference type="PROSITE" id="PS51755"/>
    </source>
</evidence>
<dbReference type="Gene3D" id="6.10.250.690">
    <property type="match status" value="1"/>
</dbReference>
<keyword evidence="1 6" id="KW-0597">Phosphoprotein</keyword>
<dbReference type="PANTHER" id="PTHR48111:SF21">
    <property type="entry name" value="DNA-BINDING DUAL MASTER TRANSCRIPTIONAL REGULATOR RPAA"/>
    <property type="match status" value="1"/>
</dbReference>
<dbReference type="Gene3D" id="3.40.50.2300">
    <property type="match status" value="1"/>
</dbReference>
<evidence type="ECO:0000256" key="2">
    <source>
        <dbReference type="ARBA" id="ARBA00023012"/>
    </source>
</evidence>
<dbReference type="Proteomes" id="UP000184388">
    <property type="component" value="Unassembled WGS sequence"/>
</dbReference>
<dbReference type="Gene3D" id="1.10.10.10">
    <property type="entry name" value="Winged helix-like DNA-binding domain superfamily/Winged helix DNA-binding domain"/>
    <property type="match status" value="1"/>
</dbReference>
<feature type="domain" description="Response regulatory" evidence="8">
    <location>
        <begin position="3"/>
        <end position="116"/>
    </location>
</feature>
<keyword evidence="5" id="KW-0804">Transcription</keyword>
<accession>A0A9X8N9Q1</accession>
<gene>
    <name evidence="10" type="ORF">SAMN05216268_1503</name>
</gene>
<dbReference type="EMBL" id="FRBK01000050">
    <property type="protein sequence ID" value="SHN34922.1"/>
    <property type="molecule type" value="Genomic_DNA"/>
</dbReference>
<dbReference type="InterPro" id="IPR049766">
    <property type="entry name" value="CseB"/>
</dbReference>
<dbReference type="GO" id="GO:0032993">
    <property type="term" value="C:protein-DNA complex"/>
    <property type="evidence" value="ECO:0007669"/>
    <property type="project" value="TreeGrafter"/>
</dbReference>
<comment type="caution">
    <text evidence="10">The sequence shown here is derived from an EMBL/GenBank/DDBJ whole genome shotgun (WGS) entry which is preliminary data.</text>
</comment>
<reference evidence="11" key="1">
    <citation type="submission" date="2016-11" db="EMBL/GenBank/DDBJ databases">
        <authorList>
            <person name="Jaros S."/>
            <person name="Januszkiewicz K."/>
            <person name="Wedrychowicz H."/>
        </authorList>
    </citation>
    <scope>NUCLEOTIDE SEQUENCE [LARGE SCALE GENOMIC DNA]</scope>
    <source>
        <strain evidence="11">CGMCC 4.3555</strain>
    </source>
</reference>
<dbReference type="InterPro" id="IPR036388">
    <property type="entry name" value="WH-like_DNA-bd_sf"/>
</dbReference>
<evidence type="ECO:0000259" key="8">
    <source>
        <dbReference type="PROSITE" id="PS50110"/>
    </source>
</evidence>
<keyword evidence="3" id="KW-0805">Transcription regulation</keyword>
<feature type="domain" description="OmpR/PhoB-type" evidence="9">
    <location>
        <begin position="139"/>
        <end position="233"/>
    </location>
</feature>
<dbReference type="Pfam" id="PF00072">
    <property type="entry name" value="Response_reg"/>
    <property type="match status" value="1"/>
</dbReference>
<dbReference type="GO" id="GO:0000156">
    <property type="term" value="F:phosphorelay response regulator activity"/>
    <property type="evidence" value="ECO:0007669"/>
    <property type="project" value="TreeGrafter"/>
</dbReference>
<organism evidence="10 11">
    <name type="scientific">Streptomyces yunnanensis</name>
    <dbReference type="NCBI Taxonomy" id="156453"/>
    <lineage>
        <taxon>Bacteria</taxon>
        <taxon>Bacillati</taxon>
        <taxon>Actinomycetota</taxon>
        <taxon>Actinomycetes</taxon>
        <taxon>Kitasatosporales</taxon>
        <taxon>Streptomycetaceae</taxon>
        <taxon>Streptomyces</taxon>
    </lineage>
</organism>
<dbReference type="SUPFAM" id="SSF52172">
    <property type="entry name" value="CheY-like"/>
    <property type="match status" value="1"/>
</dbReference>